<accession>A0A1G8H115</accession>
<dbReference type="PANTHER" id="PTHR34599:SF2">
    <property type="entry name" value="TRAF-TYPE DOMAIN-CONTAINING PROTEIN"/>
    <property type="match status" value="1"/>
</dbReference>
<keyword evidence="3" id="KW-1185">Reference proteome</keyword>
<dbReference type="InterPro" id="IPR000326">
    <property type="entry name" value="PAP2/HPO"/>
</dbReference>
<dbReference type="RefSeq" id="WP_091172678.1">
    <property type="nucleotide sequence ID" value="NZ_FNCG01000015.1"/>
</dbReference>
<dbReference type="Pfam" id="PF01569">
    <property type="entry name" value="PAP2"/>
    <property type="match status" value="1"/>
</dbReference>
<dbReference type="PANTHER" id="PTHR34599">
    <property type="entry name" value="PEROXIDASE-RELATED"/>
    <property type="match status" value="1"/>
</dbReference>
<evidence type="ECO:0000259" key="1">
    <source>
        <dbReference type="Pfam" id="PF01569"/>
    </source>
</evidence>
<name>A0A1G8H115_9SPHI</name>
<dbReference type="InterPro" id="IPR036938">
    <property type="entry name" value="PAP2/HPO_sf"/>
</dbReference>
<dbReference type="PROSITE" id="PS51257">
    <property type="entry name" value="PROKAR_LIPOPROTEIN"/>
    <property type="match status" value="1"/>
</dbReference>
<sequence>MKKLLMLIPACGLFAMISCSPKKQPELTNQDVSKVVGHMTSVMIHDVINPPLAARFFAYTCLAGYEVVAENDKQTNSMRGVLNQYPDIKHPKQNTGYNYQLSAVLAMFETSARLLPSGTLMLGYESSFIDSCKNIGFSSEVIDSSKSYAKTISKQILAYAKADGYRKINNYPRYKLKQTPGSWDLTPPAYMLPVEPYFNTIRPMTLDSAAQFVPDAPIPFSTDKNSTFYKYLQMSYAKSGNGLKQEEKDIANFWDCNPFAVQNDGHMLIGLKKISPGAHWMGITAIACKQAKVNFSKTVQINTAVAIGLLDGFICCWEDKYRTNRIRPETAIRRYIDPHWKPLLQTPPFPEYISGHSVVSSTAAVILTHYFGDNFKYTDDVEVSYGIPPRHFSSFTQAAKEAAISRFWGGIHFMDAIDNGIIQGNKVGNLVVAKMSGQKKS</sequence>
<dbReference type="STRING" id="551996.SAMN05192573_1152"/>
<protein>
    <submittedName>
        <fullName evidence="2">PAP2 superfamily protein</fullName>
    </submittedName>
</protein>
<evidence type="ECO:0000313" key="3">
    <source>
        <dbReference type="Proteomes" id="UP000199705"/>
    </source>
</evidence>
<dbReference type="Proteomes" id="UP000199705">
    <property type="component" value="Unassembled WGS sequence"/>
</dbReference>
<organism evidence="2 3">
    <name type="scientific">Mucilaginibacter gossypii</name>
    <dbReference type="NCBI Taxonomy" id="551996"/>
    <lineage>
        <taxon>Bacteria</taxon>
        <taxon>Pseudomonadati</taxon>
        <taxon>Bacteroidota</taxon>
        <taxon>Sphingobacteriia</taxon>
        <taxon>Sphingobacteriales</taxon>
        <taxon>Sphingobacteriaceae</taxon>
        <taxon>Mucilaginibacter</taxon>
    </lineage>
</organism>
<dbReference type="EMBL" id="FNCG01000015">
    <property type="protein sequence ID" value="SDI00333.1"/>
    <property type="molecule type" value="Genomic_DNA"/>
</dbReference>
<proteinExistence type="predicted"/>
<dbReference type="CDD" id="cd03398">
    <property type="entry name" value="PAP2_haloperoxidase"/>
    <property type="match status" value="1"/>
</dbReference>
<dbReference type="InterPro" id="IPR052559">
    <property type="entry name" value="V-haloperoxidase"/>
</dbReference>
<gene>
    <name evidence="2" type="ORF">SAMN05192573_1152</name>
</gene>
<dbReference type="Gene3D" id="1.10.606.20">
    <property type="match status" value="1"/>
</dbReference>
<reference evidence="3" key="1">
    <citation type="submission" date="2016-10" db="EMBL/GenBank/DDBJ databases">
        <authorList>
            <person name="Varghese N."/>
            <person name="Submissions S."/>
        </authorList>
    </citation>
    <scope>NUCLEOTIDE SEQUENCE [LARGE SCALE GENOMIC DNA]</scope>
    <source>
        <strain evidence="3">Gh-67</strain>
    </source>
</reference>
<dbReference type="SUPFAM" id="SSF48317">
    <property type="entry name" value="Acid phosphatase/Vanadium-dependent haloperoxidase"/>
    <property type="match status" value="1"/>
</dbReference>
<feature type="domain" description="Phosphatidic acid phosphatase type 2/haloperoxidase" evidence="1">
    <location>
        <begin position="312"/>
        <end position="433"/>
    </location>
</feature>
<evidence type="ECO:0000313" key="2">
    <source>
        <dbReference type="EMBL" id="SDI00333.1"/>
    </source>
</evidence>
<dbReference type="AlphaFoldDB" id="A0A1G8H115"/>